<keyword evidence="2" id="KW-0732">Signal</keyword>
<accession>I8T3W9</accession>
<evidence type="ECO:0000256" key="2">
    <source>
        <dbReference type="SAM" id="SignalP"/>
    </source>
</evidence>
<feature type="compositionally biased region" description="Basic and acidic residues" evidence="1">
    <location>
        <begin position="42"/>
        <end position="51"/>
    </location>
</feature>
<feature type="signal peptide" evidence="2">
    <location>
        <begin position="1"/>
        <end position="23"/>
    </location>
</feature>
<dbReference type="EMBL" id="AKGD01000003">
    <property type="protein sequence ID" value="EIT68610.1"/>
    <property type="molecule type" value="Genomic_DNA"/>
</dbReference>
<dbReference type="STRING" id="1172194.WQQ_38050"/>
<dbReference type="OrthoDB" id="9801692at2"/>
<gene>
    <name evidence="3" type="ORF">WQQ_38050</name>
</gene>
<dbReference type="RefSeq" id="WP_007186740.1">
    <property type="nucleotide sequence ID" value="NZ_AKGD01000003.1"/>
</dbReference>
<evidence type="ECO:0008006" key="5">
    <source>
        <dbReference type="Google" id="ProtNLM"/>
    </source>
</evidence>
<evidence type="ECO:0000313" key="3">
    <source>
        <dbReference type="EMBL" id="EIT68610.1"/>
    </source>
</evidence>
<feature type="region of interest" description="Disordered" evidence="1">
    <location>
        <begin position="25"/>
        <end position="51"/>
    </location>
</feature>
<protein>
    <recommendedName>
        <fullName evidence="5">Methyltransferase type 11 domain-containing protein</fullName>
    </recommendedName>
</protein>
<dbReference type="AlphaFoldDB" id="I8T3W9"/>
<feature type="chain" id="PRO_5003714376" description="Methyltransferase type 11 domain-containing protein" evidence="2">
    <location>
        <begin position="24"/>
        <end position="279"/>
    </location>
</feature>
<name>I8T3W9_9GAMM</name>
<dbReference type="PATRIC" id="fig|1172194.4.peg.3693"/>
<reference evidence="3 4" key="1">
    <citation type="journal article" date="2012" name="J. Bacteriol.">
        <title>Genome Sequence of n-Alkane-Degrading Hydrocarboniphaga effusa Strain AP103T (ATCC BAA-332T).</title>
        <authorList>
            <person name="Chang H.K."/>
            <person name="Zylstra G.J."/>
            <person name="Chae J.C."/>
        </authorList>
    </citation>
    <scope>NUCLEOTIDE SEQUENCE [LARGE SCALE GENOMIC DNA]</scope>
    <source>
        <strain evidence="3 4">AP103</strain>
    </source>
</reference>
<dbReference type="Proteomes" id="UP000003704">
    <property type="component" value="Unassembled WGS sequence"/>
</dbReference>
<evidence type="ECO:0000256" key="1">
    <source>
        <dbReference type="SAM" id="MobiDB-lite"/>
    </source>
</evidence>
<organism evidence="3 4">
    <name type="scientific">Hydrocarboniphaga effusa AP103</name>
    <dbReference type="NCBI Taxonomy" id="1172194"/>
    <lineage>
        <taxon>Bacteria</taxon>
        <taxon>Pseudomonadati</taxon>
        <taxon>Pseudomonadota</taxon>
        <taxon>Gammaproteobacteria</taxon>
        <taxon>Nevskiales</taxon>
        <taxon>Nevskiaceae</taxon>
        <taxon>Hydrocarboniphaga</taxon>
    </lineage>
</organism>
<comment type="caution">
    <text evidence="3">The sequence shown here is derived from an EMBL/GenBank/DDBJ whole genome shotgun (WGS) entry which is preliminary data.</text>
</comment>
<dbReference type="InterPro" id="IPR016980">
    <property type="entry name" value="S-AdoMet-dep_MeTrfase_Alr7345"/>
</dbReference>
<dbReference type="Gene3D" id="3.40.50.150">
    <property type="entry name" value="Vaccinia Virus protein VP39"/>
    <property type="match status" value="1"/>
</dbReference>
<dbReference type="SUPFAM" id="SSF53335">
    <property type="entry name" value="S-adenosyl-L-methionine-dependent methyltransferases"/>
    <property type="match status" value="1"/>
</dbReference>
<dbReference type="InterPro" id="IPR029063">
    <property type="entry name" value="SAM-dependent_MTases_sf"/>
</dbReference>
<dbReference type="PIRSF" id="PIRSF031679">
    <property type="entry name" value="Mtase_Alr7345_prd"/>
    <property type="match status" value="1"/>
</dbReference>
<sequence length="279" mass="30396">MKTKRLHLPLAALLLLTATAAQAKGESTQADPKLKAAIASQERPEADRARDRYRHPAETLTFFGLKPDWTVVEISPGGGWYTEILAPYLAERGHYYAAGPATSLPDSSEGAKKSAAALAAKFSANPARYGKPTITEFQPPLRTEVAPADSADLVVTFRNVHNWISRETELAAFKSFYGALKPGGTLGVVEHRGKPGETLEEMKKSGYVSEAYVKQLAKLAGFEFVASSKVNDNAKDTKDYPDGVWTLPPTLKLGAQDREKFLAIGESDRMTLKFIKPKS</sequence>
<proteinExistence type="predicted"/>
<keyword evidence="4" id="KW-1185">Reference proteome</keyword>
<evidence type="ECO:0000313" key="4">
    <source>
        <dbReference type="Proteomes" id="UP000003704"/>
    </source>
</evidence>